<sequence length="40" mass="4913">MHSRGWRQSQEFGTRLPRRFAPRNDEKIELLRLFYSGFTK</sequence>
<name>A0A0F3MSY3_RICFI</name>
<accession>A0A0F3MSY3</accession>
<proteinExistence type="predicted"/>
<protein>
    <submittedName>
        <fullName evidence="1">Uncharacterized protein</fullName>
    </submittedName>
</protein>
<comment type="caution">
    <text evidence="1">The sequence shown here is derived from an EMBL/GenBank/DDBJ whole genome shotgun (WGS) entry which is preliminary data.</text>
</comment>
<evidence type="ECO:0000313" key="2">
    <source>
        <dbReference type="Proteomes" id="UP000033475"/>
    </source>
</evidence>
<dbReference type="AlphaFoldDB" id="A0A0F3MSY3"/>
<gene>
    <name evidence="1" type="ORF">RFEPED_1293</name>
</gene>
<reference evidence="1 2" key="1">
    <citation type="submission" date="2015-01" db="EMBL/GenBank/DDBJ databases">
        <title>Genome Sequencing of Rickettsiales.</title>
        <authorList>
            <person name="Daugherty S.C."/>
            <person name="Su Q."/>
            <person name="Abolude K."/>
            <person name="Beier-Sexton M."/>
            <person name="Carlyon J.A."/>
            <person name="Carter R."/>
            <person name="Day N.P."/>
            <person name="Dumler S.J."/>
            <person name="Dyachenko V."/>
            <person name="Godinez A."/>
            <person name="Kurtti T.J."/>
            <person name="Lichay M."/>
            <person name="Mullins K.E."/>
            <person name="Ott S."/>
            <person name="Pappas-Brown V."/>
            <person name="Paris D.H."/>
            <person name="Patel P."/>
            <person name="Richards A.L."/>
            <person name="Sadzewicz L."/>
            <person name="Sears K."/>
            <person name="Seidman D."/>
            <person name="Sengamalay N."/>
            <person name="Stenos J."/>
            <person name="Tallon L.J."/>
            <person name="Vincent G."/>
            <person name="Fraser C.M."/>
            <person name="Munderloh U."/>
            <person name="Dunning-Hotopp J.C."/>
        </authorList>
    </citation>
    <scope>NUCLEOTIDE SEQUENCE [LARGE SCALE GENOMIC DNA]</scope>
    <source>
        <strain evidence="1 2">Pedreira</strain>
    </source>
</reference>
<dbReference type="Proteomes" id="UP000033475">
    <property type="component" value="Unassembled WGS sequence"/>
</dbReference>
<evidence type="ECO:0000313" key="1">
    <source>
        <dbReference type="EMBL" id="KJV58898.1"/>
    </source>
</evidence>
<organism evidence="1 2">
    <name type="scientific">Rickettsia felis str. Pedreira</name>
    <dbReference type="NCBI Taxonomy" id="1359196"/>
    <lineage>
        <taxon>Bacteria</taxon>
        <taxon>Pseudomonadati</taxon>
        <taxon>Pseudomonadota</taxon>
        <taxon>Alphaproteobacteria</taxon>
        <taxon>Rickettsiales</taxon>
        <taxon>Rickettsiaceae</taxon>
        <taxon>Rickettsieae</taxon>
        <taxon>Rickettsia</taxon>
        <taxon>spotted fever group</taxon>
    </lineage>
</organism>
<dbReference type="EMBL" id="LANQ01000001">
    <property type="protein sequence ID" value="KJV58898.1"/>
    <property type="molecule type" value="Genomic_DNA"/>
</dbReference>